<dbReference type="EMBL" id="CAIIXF020000007">
    <property type="protein sequence ID" value="CAH1790560.1"/>
    <property type="molecule type" value="Genomic_DNA"/>
</dbReference>
<gene>
    <name evidence="2" type="ORF">OFUS_LOCUS15750</name>
</gene>
<evidence type="ECO:0000313" key="3">
    <source>
        <dbReference type="Proteomes" id="UP000749559"/>
    </source>
</evidence>
<name>A0A8J1V0C0_OWEFU</name>
<reference evidence="2" key="1">
    <citation type="submission" date="2022-03" db="EMBL/GenBank/DDBJ databases">
        <authorList>
            <person name="Martin C."/>
        </authorList>
    </citation>
    <scope>NUCLEOTIDE SEQUENCE</scope>
</reference>
<keyword evidence="3" id="KW-1185">Reference proteome</keyword>
<feature type="region of interest" description="Disordered" evidence="1">
    <location>
        <begin position="83"/>
        <end position="144"/>
    </location>
</feature>
<evidence type="ECO:0000256" key="1">
    <source>
        <dbReference type="SAM" id="MobiDB-lite"/>
    </source>
</evidence>
<accession>A0A8J1V0C0</accession>
<feature type="compositionally biased region" description="Basic and acidic residues" evidence="1">
    <location>
        <begin position="83"/>
        <end position="95"/>
    </location>
</feature>
<comment type="caution">
    <text evidence="2">The sequence shown here is derived from an EMBL/GenBank/DDBJ whole genome shotgun (WGS) entry which is preliminary data.</text>
</comment>
<sequence length="144" mass="16976">MSIIYLRETEEATMPKIVPYVDDPEVWKKFIRAQVEGRVIEHAGYGRRGKLKWIPVSSVREPIVQHVSPTEAVYQRAKAEIDKQQKEMAERDLPSKRVYRQMSDNDSFDHTYNGNVMNRLFKKPKKKRDVMVYSGPPGKRQRRQ</sequence>
<evidence type="ECO:0000313" key="2">
    <source>
        <dbReference type="EMBL" id="CAH1790560.1"/>
    </source>
</evidence>
<feature type="compositionally biased region" description="Polar residues" evidence="1">
    <location>
        <begin position="102"/>
        <end position="116"/>
    </location>
</feature>
<dbReference type="Proteomes" id="UP000749559">
    <property type="component" value="Unassembled WGS sequence"/>
</dbReference>
<proteinExistence type="predicted"/>
<protein>
    <submittedName>
        <fullName evidence="2">Uncharacterized protein</fullName>
    </submittedName>
</protein>
<organism evidence="2 3">
    <name type="scientific">Owenia fusiformis</name>
    <name type="common">Polychaete worm</name>
    <dbReference type="NCBI Taxonomy" id="6347"/>
    <lineage>
        <taxon>Eukaryota</taxon>
        <taxon>Metazoa</taxon>
        <taxon>Spiralia</taxon>
        <taxon>Lophotrochozoa</taxon>
        <taxon>Annelida</taxon>
        <taxon>Polychaeta</taxon>
        <taxon>Sedentaria</taxon>
        <taxon>Canalipalpata</taxon>
        <taxon>Sabellida</taxon>
        <taxon>Oweniida</taxon>
        <taxon>Oweniidae</taxon>
        <taxon>Owenia</taxon>
    </lineage>
</organism>
<dbReference type="AlphaFoldDB" id="A0A8J1V0C0"/>